<evidence type="ECO:0000256" key="1">
    <source>
        <dbReference type="SAM" id="Phobius"/>
    </source>
</evidence>
<dbReference type="EMBL" id="JACHVQ010000001">
    <property type="protein sequence ID" value="MBB2892564.1"/>
    <property type="molecule type" value="Genomic_DNA"/>
</dbReference>
<keyword evidence="3" id="KW-1185">Reference proteome</keyword>
<comment type="caution">
    <text evidence="2">The sequence shown here is derived from an EMBL/GenBank/DDBJ whole genome shotgun (WGS) entry which is preliminary data.</text>
</comment>
<evidence type="ECO:0000313" key="2">
    <source>
        <dbReference type="EMBL" id="MBB2892564.1"/>
    </source>
</evidence>
<evidence type="ECO:0000313" key="3">
    <source>
        <dbReference type="Proteomes" id="UP000559182"/>
    </source>
</evidence>
<dbReference type="Proteomes" id="UP000559182">
    <property type="component" value="Unassembled WGS sequence"/>
</dbReference>
<keyword evidence="1" id="KW-0812">Transmembrane</keyword>
<evidence type="ECO:0008006" key="4">
    <source>
        <dbReference type="Google" id="ProtNLM"/>
    </source>
</evidence>
<dbReference type="Pfam" id="PF11222">
    <property type="entry name" value="DUF3017"/>
    <property type="match status" value="1"/>
</dbReference>
<feature type="transmembrane region" description="Helical" evidence="1">
    <location>
        <begin position="34"/>
        <end position="52"/>
    </location>
</feature>
<organism evidence="2 3">
    <name type="scientific">Flexivirga oryzae</name>
    <dbReference type="NCBI Taxonomy" id="1794944"/>
    <lineage>
        <taxon>Bacteria</taxon>
        <taxon>Bacillati</taxon>
        <taxon>Actinomycetota</taxon>
        <taxon>Actinomycetes</taxon>
        <taxon>Micrococcales</taxon>
        <taxon>Dermacoccaceae</taxon>
        <taxon>Flexivirga</taxon>
    </lineage>
</organism>
<dbReference type="AlphaFoldDB" id="A0A839N990"/>
<protein>
    <recommendedName>
        <fullName evidence="4">DUF3017 domain-containing protein</fullName>
    </recommendedName>
</protein>
<feature type="transmembrane region" description="Helical" evidence="1">
    <location>
        <begin position="64"/>
        <end position="84"/>
    </location>
</feature>
<dbReference type="RefSeq" id="WP_183320718.1">
    <property type="nucleotide sequence ID" value="NZ_JACHVQ010000001.1"/>
</dbReference>
<keyword evidence="1" id="KW-0472">Membrane</keyword>
<keyword evidence="1" id="KW-1133">Transmembrane helix</keyword>
<proteinExistence type="predicted"/>
<gene>
    <name evidence="2" type="ORF">FHU39_002548</name>
</gene>
<name>A0A839N990_9MICO</name>
<accession>A0A839N990</accession>
<dbReference type="InterPro" id="IPR021385">
    <property type="entry name" value="DUF3017"/>
</dbReference>
<feature type="transmembrane region" description="Helical" evidence="1">
    <location>
        <begin position="9"/>
        <end position="28"/>
    </location>
</feature>
<sequence>MTRFGLGPLWWFVIVGSLLGLGVIATGAVRGGGYVLAAALGLAGLGRLVLSEKVAGALVIRSRVLDGAVFLTLACALALIFTVVKLTPLPA</sequence>
<reference evidence="2 3" key="1">
    <citation type="submission" date="2020-08" db="EMBL/GenBank/DDBJ databases">
        <title>Sequencing the genomes of 1000 actinobacteria strains.</title>
        <authorList>
            <person name="Klenk H.-P."/>
        </authorList>
    </citation>
    <scope>NUCLEOTIDE SEQUENCE [LARGE SCALE GENOMIC DNA]</scope>
    <source>
        <strain evidence="2 3">DSM 105369</strain>
    </source>
</reference>